<protein>
    <submittedName>
        <fullName evidence="2">Uncharacterized protein</fullName>
    </submittedName>
</protein>
<keyword evidence="3" id="KW-1185">Reference proteome</keyword>
<feature type="region of interest" description="Disordered" evidence="1">
    <location>
        <begin position="1"/>
        <end position="76"/>
    </location>
</feature>
<dbReference type="Proteomes" id="UP000887568">
    <property type="component" value="Unplaced"/>
</dbReference>
<reference evidence="2" key="1">
    <citation type="submission" date="2022-11" db="UniProtKB">
        <authorList>
            <consortium name="EnsemblMetazoa"/>
        </authorList>
    </citation>
    <scope>IDENTIFICATION</scope>
</reference>
<dbReference type="EnsemblMetazoa" id="XM_038191721.1">
    <property type="protein sequence ID" value="XP_038047649.1"/>
    <property type="gene ID" value="LOC119721760"/>
</dbReference>
<dbReference type="GeneID" id="119721760"/>
<name>A0A913Z7I5_PATMI</name>
<dbReference type="OMA" id="EQQANHE"/>
<evidence type="ECO:0000313" key="2">
    <source>
        <dbReference type="EnsemblMetazoa" id="XP_038047649.1"/>
    </source>
</evidence>
<evidence type="ECO:0000256" key="1">
    <source>
        <dbReference type="SAM" id="MobiDB-lite"/>
    </source>
</evidence>
<sequence>MGSCCSGEDNTEKEPISEDSGDRRGPVTSDQARSKYVREKLKAKEERQPLLPSAEEPNNDRSKAAGHGAITDPREVAHIRREKLREAEVATEKMKSGASIWKKTAALLARR</sequence>
<dbReference type="AlphaFoldDB" id="A0A913Z7I5"/>
<feature type="compositionally biased region" description="Basic and acidic residues" evidence="1">
    <location>
        <begin position="10"/>
        <end position="25"/>
    </location>
</feature>
<proteinExistence type="predicted"/>
<accession>A0A913Z7I5</accession>
<organism evidence="2 3">
    <name type="scientific">Patiria miniata</name>
    <name type="common">Bat star</name>
    <name type="synonym">Asterina miniata</name>
    <dbReference type="NCBI Taxonomy" id="46514"/>
    <lineage>
        <taxon>Eukaryota</taxon>
        <taxon>Metazoa</taxon>
        <taxon>Echinodermata</taxon>
        <taxon>Eleutherozoa</taxon>
        <taxon>Asterozoa</taxon>
        <taxon>Asteroidea</taxon>
        <taxon>Valvatacea</taxon>
        <taxon>Valvatida</taxon>
        <taxon>Asterinidae</taxon>
        <taxon>Patiria</taxon>
    </lineage>
</organism>
<dbReference type="RefSeq" id="XP_038047649.1">
    <property type="nucleotide sequence ID" value="XM_038191721.1"/>
</dbReference>
<evidence type="ECO:0000313" key="3">
    <source>
        <dbReference type="Proteomes" id="UP000887568"/>
    </source>
</evidence>
<feature type="compositionally biased region" description="Basic and acidic residues" evidence="1">
    <location>
        <begin position="32"/>
        <end position="48"/>
    </location>
</feature>